<protein>
    <submittedName>
        <fullName evidence="3">XdhC and CoxI family protein</fullName>
    </submittedName>
</protein>
<dbReference type="EMBL" id="FNQC01000021">
    <property type="protein sequence ID" value="SDZ53731.1"/>
    <property type="molecule type" value="Genomic_DNA"/>
</dbReference>
<dbReference type="Pfam" id="PF13478">
    <property type="entry name" value="XdhC_C"/>
    <property type="match status" value="1"/>
</dbReference>
<feature type="domain" description="XdhC Rossmann" evidence="2">
    <location>
        <begin position="208"/>
        <end position="352"/>
    </location>
</feature>
<reference evidence="3 4" key="1">
    <citation type="submission" date="2016-10" db="EMBL/GenBank/DDBJ databases">
        <authorList>
            <person name="Varghese N."/>
            <person name="Submissions S."/>
        </authorList>
    </citation>
    <scope>NUCLEOTIDE SEQUENCE [LARGE SCALE GENOMIC DNA]</scope>
    <source>
        <strain evidence="3 4">DSM 17997</strain>
    </source>
</reference>
<gene>
    <name evidence="3" type="ORF">SAMN05444412_12160</name>
</gene>
<evidence type="ECO:0000313" key="4">
    <source>
        <dbReference type="Proteomes" id="UP000199663"/>
    </source>
</evidence>
<dbReference type="InterPro" id="IPR003777">
    <property type="entry name" value="XdhC_CoxI"/>
</dbReference>
<sequence>MKEINNIVAAYDKAESQGKKTALATVVKVDGSAYRRPGARMLVTEDGELTGAISGGCLEGDALRKAQMVIFQQKPMLVTYDTTDEDDQKFGVGLGCNGVIHVLIEPLDPNDEENPVALLKLSQRTRDICVMTTIFSLKYASAEQIGTKVLFKKDSISGTLEKEHGEIFEQIRNEIPSVFESQHNKISECIGFDAVHVFYQFIPPPTKLLLFGAGNDVIPLVKMAHILGYEITLIDGRKNYATSERFPEVNQIILGKADEVVSKIEFDSNTIALLMTHNFEYEAQVLSAVQIQSLPYIGILGPKKKTEKLKERLEANGIKISEGFESKIYAPIGLDIGSETPEEIALAIFSEVQAVMKGKSPSFLRDKKGPIHMEELKSTNSTLAYGNQ</sequence>
<accession>A0A1H3TVC7</accession>
<evidence type="ECO:0000313" key="3">
    <source>
        <dbReference type="EMBL" id="SDZ53731.1"/>
    </source>
</evidence>
<name>A0A1H3TVC7_9BACT</name>
<dbReference type="InterPro" id="IPR052698">
    <property type="entry name" value="MoCofactor_Util/Proc"/>
</dbReference>
<feature type="domain" description="XdhC- CoxI" evidence="1">
    <location>
        <begin position="16"/>
        <end position="81"/>
    </location>
</feature>
<dbReference type="PANTHER" id="PTHR30388:SF6">
    <property type="entry name" value="XANTHINE DEHYDROGENASE SUBUNIT A-RELATED"/>
    <property type="match status" value="1"/>
</dbReference>
<dbReference type="InterPro" id="IPR027051">
    <property type="entry name" value="XdhC_Rossmann_dom"/>
</dbReference>
<organism evidence="3 4">
    <name type="scientific">Rhodonellum ikkaensis</name>
    <dbReference type="NCBI Taxonomy" id="336829"/>
    <lineage>
        <taxon>Bacteria</taxon>
        <taxon>Pseudomonadati</taxon>
        <taxon>Bacteroidota</taxon>
        <taxon>Cytophagia</taxon>
        <taxon>Cytophagales</taxon>
        <taxon>Cytophagaceae</taxon>
        <taxon>Rhodonellum</taxon>
    </lineage>
</organism>
<comment type="caution">
    <text evidence="3">The sequence shown here is derived from an EMBL/GenBank/DDBJ whole genome shotgun (WGS) entry which is preliminary data.</text>
</comment>
<dbReference type="Pfam" id="PF02625">
    <property type="entry name" value="XdhC_CoxI"/>
    <property type="match status" value="1"/>
</dbReference>
<proteinExistence type="predicted"/>
<dbReference type="RefSeq" id="WP_019600298.1">
    <property type="nucleotide sequence ID" value="NZ_FNQC01000021.1"/>
</dbReference>
<keyword evidence="4" id="KW-1185">Reference proteome</keyword>
<evidence type="ECO:0000259" key="2">
    <source>
        <dbReference type="Pfam" id="PF13478"/>
    </source>
</evidence>
<dbReference type="Proteomes" id="UP000199663">
    <property type="component" value="Unassembled WGS sequence"/>
</dbReference>
<dbReference type="PANTHER" id="PTHR30388">
    <property type="entry name" value="ALDEHYDE OXIDOREDUCTASE MOLYBDENUM COFACTOR ASSEMBLY PROTEIN"/>
    <property type="match status" value="1"/>
</dbReference>
<dbReference type="Gene3D" id="3.40.50.720">
    <property type="entry name" value="NAD(P)-binding Rossmann-like Domain"/>
    <property type="match status" value="1"/>
</dbReference>
<evidence type="ECO:0000259" key="1">
    <source>
        <dbReference type="Pfam" id="PF02625"/>
    </source>
</evidence>